<accession>A0A914YV88</accession>
<dbReference type="GO" id="GO:0046872">
    <property type="term" value="F:metal ion binding"/>
    <property type="evidence" value="ECO:0007669"/>
    <property type="project" value="InterPro"/>
</dbReference>
<dbReference type="AlphaFoldDB" id="A0A914YV88"/>
<dbReference type="Gene3D" id="3.40.720.10">
    <property type="entry name" value="Alkaline Phosphatase, subunit A"/>
    <property type="match status" value="1"/>
</dbReference>
<dbReference type="InterPro" id="IPR044929">
    <property type="entry name" value="DNA/RNA_non-sp_Endonuclease_sf"/>
</dbReference>
<dbReference type="Proteomes" id="UP000887577">
    <property type="component" value="Unplaced"/>
</dbReference>
<dbReference type="GO" id="GO:0003676">
    <property type="term" value="F:nucleic acid binding"/>
    <property type="evidence" value="ECO:0007669"/>
    <property type="project" value="InterPro"/>
</dbReference>
<evidence type="ECO:0000259" key="3">
    <source>
        <dbReference type="SMART" id="SM00477"/>
    </source>
</evidence>
<dbReference type="GO" id="GO:0016529">
    <property type="term" value="C:sarcoplasmic reticulum"/>
    <property type="evidence" value="ECO:0007669"/>
    <property type="project" value="TreeGrafter"/>
</dbReference>
<dbReference type="SMART" id="SM00477">
    <property type="entry name" value="NUC"/>
    <property type="match status" value="1"/>
</dbReference>
<dbReference type="Gene3D" id="3.40.570.10">
    <property type="entry name" value="Extracellular Endonuclease, subunit A"/>
    <property type="match status" value="1"/>
</dbReference>
<evidence type="ECO:0000256" key="2">
    <source>
        <dbReference type="ARBA" id="ARBA00023180"/>
    </source>
</evidence>
<dbReference type="GO" id="GO:0016787">
    <property type="term" value="F:hydrolase activity"/>
    <property type="evidence" value="ECO:0007669"/>
    <property type="project" value="UniProtKB-KW"/>
</dbReference>
<dbReference type="SUPFAM" id="SSF53649">
    <property type="entry name" value="Alkaline phosphatase-like"/>
    <property type="match status" value="1"/>
</dbReference>
<dbReference type="WBParaSite" id="PSU_v2.g3893.t1">
    <property type="protein sequence ID" value="PSU_v2.g3893.t1"/>
    <property type="gene ID" value="PSU_v2.g3893"/>
</dbReference>
<evidence type="ECO:0000313" key="5">
    <source>
        <dbReference type="WBParaSite" id="PSU_v2.g3893.t1"/>
    </source>
</evidence>
<dbReference type="InterPro" id="IPR044925">
    <property type="entry name" value="His-Me_finger_sf"/>
</dbReference>
<dbReference type="SUPFAM" id="SSF54060">
    <property type="entry name" value="His-Me finger endonucleases"/>
    <property type="match status" value="1"/>
</dbReference>
<keyword evidence="2" id="KW-0325">Glycoprotein</keyword>
<protein>
    <submittedName>
        <fullName evidence="5">Extracellular Endonuclease subunit A domain-containing protein</fullName>
    </submittedName>
</protein>
<evidence type="ECO:0000256" key="1">
    <source>
        <dbReference type="ARBA" id="ARBA00022801"/>
    </source>
</evidence>
<dbReference type="InterPro" id="IPR002591">
    <property type="entry name" value="Phosphodiest/P_Trfase"/>
</dbReference>
<reference evidence="5" key="1">
    <citation type="submission" date="2022-11" db="UniProtKB">
        <authorList>
            <consortium name="WormBaseParasite"/>
        </authorList>
    </citation>
    <scope>IDENTIFICATION</scope>
</reference>
<dbReference type="Pfam" id="PF01663">
    <property type="entry name" value="Phosphodiest"/>
    <property type="match status" value="1"/>
</dbReference>
<proteinExistence type="predicted"/>
<dbReference type="GO" id="GO:0055120">
    <property type="term" value="C:striated muscle dense body"/>
    <property type="evidence" value="ECO:0007669"/>
    <property type="project" value="TreeGrafter"/>
</dbReference>
<dbReference type="PANTHER" id="PTHR10151">
    <property type="entry name" value="ECTONUCLEOTIDE PYROPHOSPHATASE/PHOSPHODIESTERASE"/>
    <property type="match status" value="1"/>
</dbReference>
<evidence type="ECO:0000313" key="4">
    <source>
        <dbReference type="Proteomes" id="UP000887577"/>
    </source>
</evidence>
<dbReference type="InterPro" id="IPR017850">
    <property type="entry name" value="Alkaline_phosphatase_core_sf"/>
</dbReference>
<feature type="domain" description="ENPP1-3/EXOG-like endonuclease/phosphodiesterase" evidence="3">
    <location>
        <begin position="338"/>
        <end position="532"/>
    </location>
</feature>
<name>A0A914YV88_9BILA</name>
<keyword evidence="4" id="KW-1185">Reference proteome</keyword>
<dbReference type="PANTHER" id="PTHR10151:SF114">
    <property type="entry name" value="ECTONUCLEOTIDE PYROPHOSPHATASE_PHOSPHODIESTERASE C27A7.3"/>
    <property type="match status" value="1"/>
</dbReference>
<sequence length="551" mass="63101">MVVDWLQMPSTERPSMVMAYFDQPDYVGHFHTTDEQVNLELQYIESVLNYFFTSLHTTGLMDCVNIVILSDHGMQFLNHKIFVNEAIDSKGMIVATGVVGRIHLANSSKTTEEVIDKFSCPADKSYRVFDRSSTPKRFHYASTPRVGDVILDGQKGTTFYPTKLSDYGVTADHGYDYLYEEMHAIFFATGPNIQPALRVPPFQNIEIFNLFVDLLHLPHEIPNNGTYGILKPLLRDLNPVYPSKAFTVPVGICLSPNLRKNELENCMKESQICESKKNAINVALDSCQIHQPPLSFFRSEMLKFCLIDACSISLIDSLGYRNTQFEDGKSFGIFEILNSQQAEIAESKMRNGYNETDMDCEFTLAKFDNDCGTIPYEIKRGLQKVSLLANLNNDMRYLRRVKYQLFDSVINGPFTYLQNLTLQYAKKYSRLIIITGTVYDANNDGIADDPIPGTIPTHIYRILVRCEDNAWNIDQHRCREESATRVLSFVIPNQPKENNCLEPLDFLLLNTARIKDIELLTGLQFFQEPSWYSELESLRIQTEITQNLWKF</sequence>
<keyword evidence="1" id="KW-0378">Hydrolase</keyword>
<dbReference type="GO" id="GO:0031674">
    <property type="term" value="C:I band"/>
    <property type="evidence" value="ECO:0007669"/>
    <property type="project" value="TreeGrafter"/>
</dbReference>
<dbReference type="InterPro" id="IPR020821">
    <property type="entry name" value="ENPP1-3/EXOG-like_nuc-like"/>
</dbReference>
<organism evidence="4 5">
    <name type="scientific">Panagrolaimus superbus</name>
    <dbReference type="NCBI Taxonomy" id="310955"/>
    <lineage>
        <taxon>Eukaryota</taxon>
        <taxon>Metazoa</taxon>
        <taxon>Ecdysozoa</taxon>
        <taxon>Nematoda</taxon>
        <taxon>Chromadorea</taxon>
        <taxon>Rhabditida</taxon>
        <taxon>Tylenchina</taxon>
        <taxon>Panagrolaimomorpha</taxon>
        <taxon>Panagrolaimoidea</taxon>
        <taxon>Panagrolaimidae</taxon>
        <taxon>Panagrolaimus</taxon>
    </lineage>
</organism>